<feature type="transmembrane region" description="Helical" evidence="6">
    <location>
        <begin position="187"/>
        <end position="210"/>
    </location>
</feature>
<feature type="transmembrane region" description="Helical" evidence="6">
    <location>
        <begin position="39"/>
        <end position="59"/>
    </location>
</feature>
<dbReference type="PANTHER" id="PTHR43370">
    <property type="entry name" value="SUGAR ABC TRANSPORTER INTEGRAL MEMBRANE PROTEIN-RELATED"/>
    <property type="match status" value="1"/>
</dbReference>
<feature type="transmembrane region" description="Helical" evidence="6">
    <location>
        <begin position="230"/>
        <end position="256"/>
    </location>
</feature>
<feature type="transmembrane region" description="Helical" evidence="6">
    <location>
        <begin position="65"/>
        <end position="90"/>
    </location>
</feature>
<evidence type="ECO:0000256" key="5">
    <source>
        <dbReference type="ARBA" id="ARBA00023136"/>
    </source>
</evidence>
<dbReference type="GO" id="GO:0005886">
    <property type="term" value="C:plasma membrane"/>
    <property type="evidence" value="ECO:0007669"/>
    <property type="project" value="UniProtKB-SubCell"/>
</dbReference>
<organism evidence="7">
    <name type="scientific">uncultured bacterium contig00042</name>
    <dbReference type="NCBI Taxonomy" id="1181529"/>
    <lineage>
        <taxon>Bacteria</taxon>
        <taxon>environmental samples</taxon>
    </lineage>
</organism>
<evidence type="ECO:0000256" key="2">
    <source>
        <dbReference type="ARBA" id="ARBA00022475"/>
    </source>
</evidence>
<accession>A0A806KIB5</accession>
<dbReference type="CDD" id="cd06580">
    <property type="entry name" value="TM_PBP1_transp_TpRbsC_like"/>
    <property type="match status" value="1"/>
</dbReference>
<keyword evidence="2" id="KW-1003">Cell membrane</keyword>
<protein>
    <submittedName>
        <fullName evidence="7">Unspecified monosaccharide ABC transport system, permease component 2</fullName>
    </submittedName>
</protein>
<evidence type="ECO:0000256" key="1">
    <source>
        <dbReference type="ARBA" id="ARBA00004651"/>
    </source>
</evidence>
<feature type="transmembrane region" description="Helical" evidence="6">
    <location>
        <begin position="6"/>
        <end position="27"/>
    </location>
</feature>
<evidence type="ECO:0000256" key="3">
    <source>
        <dbReference type="ARBA" id="ARBA00022692"/>
    </source>
</evidence>
<dbReference type="GO" id="GO:0022857">
    <property type="term" value="F:transmembrane transporter activity"/>
    <property type="evidence" value="ECO:0007669"/>
    <property type="project" value="InterPro"/>
</dbReference>
<evidence type="ECO:0000256" key="4">
    <source>
        <dbReference type="ARBA" id="ARBA00022989"/>
    </source>
</evidence>
<reference evidence="7" key="1">
    <citation type="submission" date="2012-03" db="EMBL/GenBank/DDBJ databases">
        <title>Functional metagenomics reveals considerable lignocellulase gene clusters in the gut microbiome of a wood-feeding higher termite.</title>
        <authorList>
            <person name="Liu N."/>
        </authorList>
    </citation>
    <scope>NUCLEOTIDE SEQUENCE</scope>
</reference>
<evidence type="ECO:0000313" key="7">
    <source>
        <dbReference type="EMBL" id="AGS52580.1"/>
    </source>
</evidence>
<dbReference type="PANTHER" id="PTHR43370:SF1">
    <property type="entry name" value="GUANOSINE ABC TRANSPORTER PERMEASE PROTEIN NUPQ"/>
    <property type="match status" value="1"/>
</dbReference>
<feature type="transmembrane region" description="Helical" evidence="6">
    <location>
        <begin position="139"/>
        <end position="157"/>
    </location>
</feature>
<dbReference type="Pfam" id="PF02653">
    <property type="entry name" value="BPD_transp_2"/>
    <property type="match status" value="1"/>
</dbReference>
<feature type="transmembrane region" description="Helical" evidence="6">
    <location>
        <begin position="97"/>
        <end position="119"/>
    </location>
</feature>
<keyword evidence="5 6" id="KW-0472">Membrane</keyword>
<keyword evidence="3 6" id="KW-0812">Transmembrane</keyword>
<sequence>MEQFMFFGAMIPSALMIVAPILIAATGGMICERSGVVNIALEGLMAMGAMTAAITHVLLESTTFFSIPLALVFAMLVGGLFSLIHAFASVTLKADQVISGTGINLLSNGITLFVCQLLFRMDRTPNYKMGMRSGLFGIYPTIWIALLILVFVWFMLYKRPWGLRLRSAGEHPQAAASAGVNVTGIRYTAVVISGLLAGLAGACIVLTQSIQFTSNVINGKGFIALAAVSFGRWLPAGILGASVLFGVSSSLAINIINIKSLGFLPSEVFNILPFLITLLTLVVFSKKDYAPKALGS</sequence>
<dbReference type="InterPro" id="IPR001851">
    <property type="entry name" value="ABC_transp_permease"/>
</dbReference>
<comment type="subcellular location">
    <subcellularLocation>
        <location evidence="1">Cell membrane</location>
        <topology evidence="1">Multi-pass membrane protein</topology>
    </subcellularLocation>
</comment>
<dbReference type="AlphaFoldDB" id="A0A806KIB5"/>
<feature type="transmembrane region" description="Helical" evidence="6">
    <location>
        <begin position="268"/>
        <end position="285"/>
    </location>
</feature>
<evidence type="ECO:0000256" key="6">
    <source>
        <dbReference type="SAM" id="Phobius"/>
    </source>
</evidence>
<keyword evidence="4 6" id="KW-1133">Transmembrane helix</keyword>
<proteinExistence type="predicted"/>
<name>A0A806KIB5_9BACT</name>
<dbReference type="EMBL" id="JQ844202">
    <property type="protein sequence ID" value="AGS52580.1"/>
    <property type="molecule type" value="Genomic_DNA"/>
</dbReference>